<dbReference type="Proteomes" id="UP000284243">
    <property type="component" value="Unassembled WGS sequence"/>
</dbReference>
<organism evidence="1 2">
    <name type="scientific">Odoribacter splanchnicus</name>
    <dbReference type="NCBI Taxonomy" id="28118"/>
    <lineage>
        <taxon>Bacteria</taxon>
        <taxon>Pseudomonadati</taxon>
        <taxon>Bacteroidota</taxon>
        <taxon>Bacteroidia</taxon>
        <taxon>Bacteroidales</taxon>
        <taxon>Odoribacteraceae</taxon>
        <taxon>Odoribacter</taxon>
    </lineage>
</organism>
<evidence type="ECO:0008006" key="3">
    <source>
        <dbReference type="Google" id="ProtNLM"/>
    </source>
</evidence>
<gene>
    <name evidence="1" type="ORF">DWW57_19415</name>
</gene>
<name>A0A412TJ33_9BACT</name>
<protein>
    <recommendedName>
        <fullName evidence="3">KOW domain-containing protein</fullName>
    </recommendedName>
</protein>
<dbReference type="AlphaFoldDB" id="A0A412TJ33"/>
<evidence type="ECO:0000313" key="1">
    <source>
        <dbReference type="EMBL" id="RGU52760.1"/>
    </source>
</evidence>
<evidence type="ECO:0000313" key="2">
    <source>
        <dbReference type="Proteomes" id="UP000284243"/>
    </source>
</evidence>
<accession>A0A412TJ33</accession>
<comment type="caution">
    <text evidence="1">The sequence shown here is derived from an EMBL/GenBank/DDBJ whole genome shotgun (WGS) entry which is preliminary data.</text>
</comment>
<proteinExistence type="predicted"/>
<dbReference type="EMBL" id="QRYC01000059">
    <property type="protein sequence ID" value="RGU52760.1"/>
    <property type="molecule type" value="Genomic_DNA"/>
</dbReference>
<sequence length="98" mass="11420">MFSSYDYSILAKEYINEIVMKVFKIGNYIKVLKGEYKGQIFQIDDISINNEFFKVSNYNLSGISLKREDVILATEEEFDKFNSNLQNQSFSSSFLSEI</sequence>
<reference evidence="1 2" key="1">
    <citation type="submission" date="2018-08" db="EMBL/GenBank/DDBJ databases">
        <title>A genome reference for cultivated species of the human gut microbiota.</title>
        <authorList>
            <person name="Zou Y."/>
            <person name="Xue W."/>
            <person name="Luo G."/>
        </authorList>
    </citation>
    <scope>NUCLEOTIDE SEQUENCE [LARGE SCALE GENOMIC DNA]</scope>
    <source>
        <strain evidence="1 2">AF16-14</strain>
    </source>
</reference>